<reference evidence="2" key="1">
    <citation type="journal article" date="2012" name="Science">
        <title>The Paleozoic origin of enzymatic lignin decomposition reconstructed from 31 fungal genomes.</title>
        <authorList>
            <person name="Floudas D."/>
            <person name="Binder M."/>
            <person name="Riley R."/>
            <person name="Barry K."/>
            <person name="Blanchette R.A."/>
            <person name="Henrissat B."/>
            <person name="Martinez A.T."/>
            <person name="Otillar R."/>
            <person name="Spatafora J.W."/>
            <person name="Yadav J.S."/>
            <person name="Aerts A."/>
            <person name="Benoit I."/>
            <person name="Boyd A."/>
            <person name="Carlson A."/>
            <person name="Copeland A."/>
            <person name="Coutinho P.M."/>
            <person name="de Vries R.P."/>
            <person name="Ferreira P."/>
            <person name="Findley K."/>
            <person name="Foster B."/>
            <person name="Gaskell J."/>
            <person name="Glotzer D."/>
            <person name="Gorecki P."/>
            <person name="Heitman J."/>
            <person name="Hesse C."/>
            <person name="Hori C."/>
            <person name="Igarashi K."/>
            <person name="Jurgens J.A."/>
            <person name="Kallen N."/>
            <person name="Kersten P."/>
            <person name="Kohler A."/>
            <person name="Kuees U."/>
            <person name="Kumar T.K.A."/>
            <person name="Kuo A."/>
            <person name="LaButti K."/>
            <person name="Larrondo L.F."/>
            <person name="Lindquist E."/>
            <person name="Ling A."/>
            <person name="Lombard V."/>
            <person name="Lucas S."/>
            <person name="Lundell T."/>
            <person name="Martin R."/>
            <person name="McLaughlin D.J."/>
            <person name="Morgenstern I."/>
            <person name="Morin E."/>
            <person name="Murat C."/>
            <person name="Nagy L.G."/>
            <person name="Nolan M."/>
            <person name="Ohm R.A."/>
            <person name="Patyshakuliyeva A."/>
            <person name="Rokas A."/>
            <person name="Ruiz-Duenas F.J."/>
            <person name="Sabat G."/>
            <person name="Salamov A."/>
            <person name="Samejima M."/>
            <person name="Schmutz J."/>
            <person name="Slot J.C."/>
            <person name="St John F."/>
            <person name="Stenlid J."/>
            <person name="Sun H."/>
            <person name="Sun S."/>
            <person name="Syed K."/>
            <person name="Tsang A."/>
            <person name="Wiebenga A."/>
            <person name="Young D."/>
            <person name="Pisabarro A."/>
            <person name="Eastwood D.C."/>
            <person name="Martin F."/>
            <person name="Cullen D."/>
            <person name="Grigoriev I.V."/>
            <person name="Hibbett D.S."/>
        </authorList>
    </citation>
    <scope>NUCLEOTIDE SEQUENCE [LARGE SCALE GENOMIC DNA]</scope>
    <source>
        <strain evidence="2">TFB10046</strain>
    </source>
</reference>
<dbReference type="EMBL" id="JH687830">
    <property type="protein sequence ID" value="EJD38070.1"/>
    <property type="molecule type" value="Genomic_DNA"/>
</dbReference>
<sequence>MPSKSPREGGGTSSALAALSLVSDVARQAVDGVPVLKQVVGVLSQILSLAEAGDKNREALRVLAETSFAFAEAIPKVLNGQQLEGAIADSLEAVLKIAQSVKPIMVRHAAKNRFMRGLAYAFTLAPQIEHLSAELSNAVRMLHVLR</sequence>
<protein>
    <submittedName>
        <fullName evidence="1">Uncharacterized protein</fullName>
    </submittedName>
</protein>
<name>J0D0X2_AURST</name>
<dbReference type="CDD" id="cd21037">
    <property type="entry name" value="MLKL_NTD"/>
    <property type="match status" value="1"/>
</dbReference>
<evidence type="ECO:0000313" key="1">
    <source>
        <dbReference type="EMBL" id="EJD38070.1"/>
    </source>
</evidence>
<proteinExistence type="predicted"/>
<organism evidence="1 2">
    <name type="scientific">Auricularia subglabra (strain TFB-10046 / SS5)</name>
    <name type="common">White-rot fungus</name>
    <name type="synonym">Auricularia delicata (strain TFB10046)</name>
    <dbReference type="NCBI Taxonomy" id="717982"/>
    <lineage>
        <taxon>Eukaryota</taxon>
        <taxon>Fungi</taxon>
        <taxon>Dikarya</taxon>
        <taxon>Basidiomycota</taxon>
        <taxon>Agaricomycotina</taxon>
        <taxon>Agaricomycetes</taxon>
        <taxon>Auriculariales</taxon>
        <taxon>Auriculariaceae</taxon>
        <taxon>Auricularia</taxon>
    </lineage>
</organism>
<accession>J0D0X2</accession>
<dbReference type="InterPro" id="IPR036537">
    <property type="entry name" value="Adaptor_Cbl_N_dom_sf"/>
</dbReference>
<dbReference type="KEGG" id="adl:AURDEDRAFT_172831"/>
<evidence type="ECO:0000313" key="2">
    <source>
        <dbReference type="Proteomes" id="UP000006514"/>
    </source>
</evidence>
<gene>
    <name evidence="1" type="ORF">AURDEDRAFT_172831</name>
</gene>
<dbReference type="GO" id="GO:0007166">
    <property type="term" value="P:cell surface receptor signaling pathway"/>
    <property type="evidence" value="ECO:0007669"/>
    <property type="project" value="InterPro"/>
</dbReference>
<dbReference type="InParanoid" id="J0D0X2"/>
<dbReference type="Proteomes" id="UP000006514">
    <property type="component" value="Unassembled WGS sequence"/>
</dbReference>
<keyword evidence="2" id="KW-1185">Reference proteome</keyword>
<dbReference type="Gene3D" id="1.20.930.20">
    <property type="entry name" value="Adaptor protein Cbl, N-terminal domain"/>
    <property type="match status" value="1"/>
</dbReference>
<dbReference type="AlphaFoldDB" id="J0D0X2"/>
<dbReference type="InterPro" id="IPR059179">
    <property type="entry name" value="MLKL-like_MCAfunc"/>
</dbReference>